<protein>
    <submittedName>
        <fullName evidence="1">Uncharacterized protein</fullName>
    </submittedName>
</protein>
<sequence length="71" mass="7976">MILFYWVKIKNKVTLTLPPTRPHSLSFPCSKFLGGKATASSSSNNTKNLAFSYKLINFDPFAWTTLPPSPR</sequence>
<comment type="caution">
    <text evidence="1">The sequence shown here is derived from an EMBL/GenBank/DDBJ whole genome shotgun (WGS) entry which is preliminary data.</text>
</comment>
<dbReference type="AlphaFoldDB" id="A0AAN9PEM7"/>
<name>A0AAN9PEM7_CLITE</name>
<keyword evidence="2" id="KW-1185">Reference proteome</keyword>
<accession>A0AAN9PEM7</accession>
<reference evidence="1 2" key="1">
    <citation type="submission" date="2024-01" db="EMBL/GenBank/DDBJ databases">
        <title>The genomes of 5 underutilized Papilionoideae crops provide insights into root nodulation and disease resistance.</title>
        <authorList>
            <person name="Yuan L."/>
        </authorList>
    </citation>
    <scope>NUCLEOTIDE SEQUENCE [LARGE SCALE GENOMIC DNA]</scope>
    <source>
        <strain evidence="1">LY-2023</strain>
        <tissue evidence="1">Leaf</tissue>
    </source>
</reference>
<evidence type="ECO:0000313" key="2">
    <source>
        <dbReference type="Proteomes" id="UP001359559"/>
    </source>
</evidence>
<dbReference type="EMBL" id="JAYKXN010000004">
    <property type="protein sequence ID" value="KAK7294362.1"/>
    <property type="molecule type" value="Genomic_DNA"/>
</dbReference>
<gene>
    <name evidence="1" type="ORF">RJT34_17251</name>
</gene>
<proteinExistence type="predicted"/>
<organism evidence="1 2">
    <name type="scientific">Clitoria ternatea</name>
    <name type="common">Butterfly pea</name>
    <dbReference type="NCBI Taxonomy" id="43366"/>
    <lineage>
        <taxon>Eukaryota</taxon>
        <taxon>Viridiplantae</taxon>
        <taxon>Streptophyta</taxon>
        <taxon>Embryophyta</taxon>
        <taxon>Tracheophyta</taxon>
        <taxon>Spermatophyta</taxon>
        <taxon>Magnoliopsida</taxon>
        <taxon>eudicotyledons</taxon>
        <taxon>Gunneridae</taxon>
        <taxon>Pentapetalae</taxon>
        <taxon>rosids</taxon>
        <taxon>fabids</taxon>
        <taxon>Fabales</taxon>
        <taxon>Fabaceae</taxon>
        <taxon>Papilionoideae</taxon>
        <taxon>50 kb inversion clade</taxon>
        <taxon>NPAAA clade</taxon>
        <taxon>indigoferoid/millettioid clade</taxon>
        <taxon>Phaseoleae</taxon>
        <taxon>Clitoria</taxon>
    </lineage>
</organism>
<dbReference type="Proteomes" id="UP001359559">
    <property type="component" value="Unassembled WGS sequence"/>
</dbReference>
<evidence type="ECO:0000313" key="1">
    <source>
        <dbReference type="EMBL" id="KAK7294362.1"/>
    </source>
</evidence>